<evidence type="ECO:0000313" key="1">
    <source>
        <dbReference type="EMBL" id="MBC1487861.1"/>
    </source>
</evidence>
<gene>
    <name evidence="1" type="ORF">HCJ38_02320</name>
</gene>
<name>A0A7X1C831_9LIST</name>
<dbReference type="RefSeq" id="WP_038330186.1">
    <property type="nucleotide sequence ID" value="NZ_JAASTV010000002.1"/>
</dbReference>
<comment type="caution">
    <text evidence="1">The sequence shown here is derived from an EMBL/GenBank/DDBJ whole genome shotgun (WGS) entry which is preliminary data.</text>
</comment>
<organism evidence="1 2">
    <name type="scientific">Listeria immobilis</name>
    <dbReference type="NCBI Taxonomy" id="2713502"/>
    <lineage>
        <taxon>Bacteria</taxon>
        <taxon>Bacillati</taxon>
        <taxon>Bacillota</taxon>
        <taxon>Bacilli</taxon>
        <taxon>Bacillales</taxon>
        <taxon>Listeriaceae</taxon>
        <taxon>Listeria</taxon>
    </lineage>
</organism>
<evidence type="ECO:0008006" key="3">
    <source>
        <dbReference type="Google" id="ProtNLM"/>
    </source>
</evidence>
<dbReference type="Proteomes" id="UP000561617">
    <property type="component" value="Unassembled WGS sequence"/>
</dbReference>
<protein>
    <recommendedName>
        <fullName evidence="3">Phage gp6-like head-tail connector protein</fullName>
    </recommendedName>
</protein>
<reference evidence="1 2" key="1">
    <citation type="submission" date="2020-03" db="EMBL/GenBank/DDBJ databases">
        <title>Soil Listeria distribution.</title>
        <authorList>
            <person name="Liao J."/>
            <person name="Wiedmann M."/>
        </authorList>
    </citation>
    <scope>NUCLEOTIDE SEQUENCE [LARGE SCALE GENOMIC DNA]</scope>
    <source>
        <strain evidence="1 2">FSL L7-1554</strain>
    </source>
</reference>
<sequence>MQVSDEILQEIKDYLRITWTDTTEDNRLRKIIERVSARISQLAGVPFTFEKEDAAKQLLFDGVRYAYNNSFEYFQENFISEIQSLQFDVAVNVNAESQS</sequence>
<accession>A0A7X1C831</accession>
<proteinExistence type="predicted"/>
<evidence type="ECO:0000313" key="2">
    <source>
        <dbReference type="Proteomes" id="UP000561617"/>
    </source>
</evidence>
<dbReference type="EMBL" id="JAASTW010000002">
    <property type="protein sequence ID" value="MBC1487861.1"/>
    <property type="molecule type" value="Genomic_DNA"/>
</dbReference>
<dbReference type="AlphaFoldDB" id="A0A7X1C831"/>